<evidence type="ECO:0000313" key="1">
    <source>
        <dbReference type="EMBL" id="SVB90843.1"/>
    </source>
</evidence>
<protein>
    <submittedName>
        <fullName evidence="1">Uncharacterized protein</fullName>
    </submittedName>
</protein>
<accession>A0A382HW41</accession>
<dbReference type="EMBL" id="UINC01063323">
    <property type="protein sequence ID" value="SVB90843.1"/>
    <property type="molecule type" value="Genomic_DNA"/>
</dbReference>
<organism evidence="1">
    <name type="scientific">marine metagenome</name>
    <dbReference type="NCBI Taxonomy" id="408172"/>
    <lineage>
        <taxon>unclassified sequences</taxon>
        <taxon>metagenomes</taxon>
        <taxon>ecological metagenomes</taxon>
    </lineage>
</organism>
<feature type="non-terminal residue" evidence="1">
    <location>
        <position position="194"/>
    </location>
</feature>
<proteinExistence type="predicted"/>
<gene>
    <name evidence="1" type="ORF">METZ01_LOCUS243697</name>
</gene>
<reference evidence="1" key="1">
    <citation type="submission" date="2018-05" db="EMBL/GenBank/DDBJ databases">
        <authorList>
            <person name="Lanie J.A."/>
            <person name="Ng W.-L."/>
            <person name="Kazmierczak K.M."/>
            <person name="Andrzejewski T.M."/>
            <person name="Davidsen T.M."/>
            <person name="Wayne K.J."/>
            <person name="Tettelin H."/>
            <person name="Glass J.I."/>
            <person name="Rusch D."/>
            <person name="Podicherti R."/>
            <person name="Tsui H.-C.T."/>
            <person name="Winkler M.E."/>
        </authorList>
    </citation>
    <scope>NUCLEOTIDE SEQUENCE</scope>
</reference>
<name>A0A382HW41_9ZZZZ</name>
<sequence>MTTSSVDPNRVLLTGENPYIRLSETDGGPNTSDASFWRILFSPGGPGHVLFLQSELTGDEPRIYTDNIEMTRWLQEEIQGRINPTFGNLQIPAQEADFGSSGDLRSFWTESVSSQDEEISMTWHNLGEPFLSHRLPGGNPDRPHGVATVLIPAGAARLIVNGRFAKGTPFPRDRDGRAHSTCALAFSESWMLPY</sequence>
<dbReference type="AlphaFoldDB" id="A0A382HW41"/>